<sequence>MAGSSRRNSIEDTSMQTSTPLAGSPMETTPEHSPSLSPIASPSAKQARRSQQEQQQATESVGPFAKGATHPKSKENAEGSDEHLEHLEDQVSPTESEDGKTLYELAETREDFLYSSGHSQYKKNRSQILNQTLEQYSTNWGVRIEFLKRLPFEHILSIEPEGSGVFRLPIRTFEHKDGKRYGLFCYHDDQGVTFTICYCPEVKKEDEQLENLDVRNSRLDEPFSAFSKKELEAVAHYYFTLASSLRIIHIGPSTKTSTKTYCTDLLSACIAIEGTNKNKDKHRTSDTIDTRIDYSYVALTGSSKSRKGLKSKPTRKYIGKDYNEADVSDCVPGSSPESSPEKPRSSRRQEKIEGDLKTVLDDVNR</sequence>
<feature type="compositionally biased region" description="Low complexity" evidence="1">
    <location>
        <begin position="33"/>
        <end position="44"/>
    </location>
</feature>
<accession>A0A6A6SPK9</accession>
<dbReference type="Proteomes" id="UP000799324">
    <property type="component" value="Unassembled WGS sequence"/>
</dbReference>
<protein>
    <submittedName>
        <fullName evidence="2">Uncharacterized protein</fullName>
    </submittedName>
</protein>
<evidence type="ECO:0000313" key="3">
    <source>
        <dbReference type="Proteomes" id="UP000799324"/>
    </source>
</evidence>
<dbReference type="AlphaFoldDB" id="A0A6A6SPK9"/>
<evidence type="ECO:0000256" key="1">
    <source>
        <dbReference type="SAM" id="MobiDB-lite"/>
    </source>
</evidence>
<feature type="compositionally biased region" description="Basic and acidic residues" evidence="1">
    <location>
        <begin position="339"/>
        <end position="365"/>
    </location>
</feature>
<gene>
    <name evidence="2" type="ORF">K491DRAFT_721480</name>
</gene>
<reference evidence="2" key="1">
    <citation type="journal article" date="2020" name="Stud. Mycol.">
        <title>101 Dothideomycetes genomes: a test case for predicting lifestyles and emergence of pathogens.</title>
        <authorList>
            <person name="Haridas S."/>
            <person name="Albert R."/>
            <person name="Binder M."/>
            <person name="Bloem J."/>
            <person name="Labutti K."/>
            <person name="Salamov A."/>
            <person name="Andreopoulos B."/>
            <person name="Baker S."/>
            <person name="Barry K."/>
            <person name="Bills G."/>
            <person name="Bluhm B."/>
            <person name="Cannon C."/>
            <person name="Castanera R."/>
            <person name="Culley D."/>
            <person name="Daum C."/>
            <person name="Ezra D."/>
            <person name="Gonzalez J."/>
            <person name="Henrissat B."/>
            <person name="Kuo A."/>
            <person name="Liang C."/>
            <person name="Lipzen A."/>
            <person name="Lutzoni F."/>
            <person name="Magnuson J."/>
            <person name="Mondo S."/>
            <person name="Nolan M."/>
            <person name="Ohm R."/>
            <person name="Pangilinan J."/>
            <person name="Park H.-J."/>
            <person name="Ramirez L."/>
            <person name="Alfaro M."/>
            <person name="Sun H."/>
            <person name="Tritt A."/>
            <person name="Yoshinaga Y."/>
            <person name="Zwiers L.-H."/>
            <person name="Turgeon B."/>
            <person name="Goodwin S."/>
            <person name="Spatafora J."/>
            <person name="Crous P."/>
            <person name="Grigoriev I."/>
        </authorList>
    </citation>
    <scope>NUCLEOTIDE SEQUENCE</scope>
    <source>
        <strain evidence="2">CBS 122681</strain>
    </source>
</reference>
<organism evidence="2 3">
    <name type="scientific">Lophiostoma macrostomum CBS 122681</name>
    <dbReference type="NCBI Taxonomy" id="1314788"/>
    <lineage>
        <taxon>Eukaryota</taxon>
        <taxon>Fungi</taxon>
        <taxon>Dikarya</taxon>
        <taxon>Ascomycota</taxon>
        <taxon>Pezizomycotina</taxon>
        <taxon>Dothideomycetes</taxon>
        <taxon>Pleosporomycetidae</taxon>
        <taxon>Pleosporales</taxon>
        <taxon>Lophiostomataceae</taxon>
        <taxon>Lophiostoma</taxon>
    </lineage>
</organism>
<feature type="compositionally biased region" description="Polar residues" evidence="1">
    <location>
        <begin position="1"/>
        <end position="21"/>
    </location>
</feature>
<dbReference type="EMBL" id="MU004484">
    <property type="protein sequence ID" value="KAF2649639.1"/>
    <property type="molecule type" value="Genomic_DNA"/>
</dbReference>
<keyword evidence="3" id="KW-1185">Reference proteome</keyword>
<feature type="region of interest" description="Disordered" evidence="1">
    <location>
        <begin position="1"/>
        <end position="99"/>
    </location>
</feature>
<evidence type="ECO:0000313" key="2">
    <source>
        <dbReference type="EMBL" id="KAF2649639.1"/>
    </source>
</evidence>
<proteinExistence type="predicted"/>
<feature type="compositionally biased region" description="Basic and acidic residues" evidence="1">
    <location>
        <begin position="72"/>
        <end position="89"/>
    </location>
</feature>
<name>A0A6A6SPK9_9PLEO</name>
<feature type="region of interest" description="Disordered" evidence="1">
    <location>
        <begin position="320"/>
        <end position="365"/>
    </location>
</feature>